<evidence type="ECO:0000313" key="5">
    <source>
        <dbReference type="EMBL" id="ACT48715.1"/>
    </source>
</evidence>
<dbReference type="GO" id="GO:0003677">
    <property type="term" value="F:DNA binding"/>
    <property type="evidence" value="ECO:0007669"/>
    <property type="project" value="UniProtKB-KW"/>
</dbReference>
<dbReference type="InterPro" id="IPR036390">
    <property type="entry name" value="WH_DNA-bd_sf"/>
</dbReference>
<dbReference type="KEGG" id="mmb:Mmol_1811"/>
<dbReference type="eggNOG" id="COG0640">
    <property type="taxonomic scope" value="Bacteria"/>
</dbReference>
<dbReference type="PRINTS" id="PR00778">
    <property type="entry name" value="HTHARSR"/>
</dbReference>
<evidence type="ECO:0000256" key="3">
    <source>
        <dbReference type="ARBA" id="ARBA00023163"/>
    </source>
</evidence>
<dbReference type="CDD" id="cd00090">
    <property type="entry name" value="HTH_ARSR"/>
    <property type="match status" value="1"/>
</dbReference>
<evidence type="ECO:0000256" key="1">
    <source>
        <dbReference type="ARBA" id="ARBA00023015"/>
    </source>
</evidence>
<reference evidence="6" key="1">
    <citation type="submission" date="2009-07" db="EMBL/GenBank/DDBJ databases">
        <title>Complete sequence of Methylotenera mobilis JLW8.</title>
        <authorList>
            <consortium name="US DOE Joint Genome Institute"/>
            <person name="Lucas S."/>
            <person name="Copeland A."/>
            <person name="Lapidus A."/>
            <person name="Glavina del Rio T."/>
            <person name="Tice H."/>
            <person name="Bruce D."/>
            <person name="Goodwin L."/>
            <person name="Pitluck S."/>
            <person name="LaButti K.M."/>
            <person name="Clum A."/>
            <person name="Larimer F."/>
            <person name="Land M."/>
            <person name="Hauser L."/>
            <person name="Kyrpides N."/>
            <person name="Mikhailova N."/>
            <person name="Kayluzhnaya M."/>
            <person name="Chistoserdova L."/>
        </authorList>
    </citation>
    <scope>NUCLEOTIDE SEQUENCE [LARGE SCALE GENOMIC DNA]</scope>
    <source>
        <strain evidence="6">JLW8 / ATCC BAA-1282 / DSM 17540</strain>
    </source>
</reference>
<keyword evidence="2" id="KW-0238">DNA-binding</keyword>
<keyword evidence="6" id="KW-1185">Reference proteome</keyword>
<dbReference type="AlphaFoldDB" id="C6WXR6"/>
<keyword evidence="3" id="KW-0804">Transcription</keyword>
<evidence type="ECO:0000313" key="6">
    <source>
        <dbReference type="Proteomes" id="UP000002742"/>
    </source>
</evidence>
<dbReference type="SMART" id="SM00418">
    <property type="entry name" value="HTH_ARSR"/>
    <property type="match status" value="1"/>
</dbReference>
<dbReference type="Gene3D" id="1.10.10.10">
    <property type="entry name" value="Winged helix-like DNA-binding domain superfamily/Winged helix DNA-binding domain"/>
    <property type="match status" value="1"/>
</dbReference>
<gene>
    <name evidence="5" type="ordered locus">Mmol_1811</name>
</gene>
<dbReference type="GO" id="GO:0003700">
    <property type="term" value="F:DNA-binding transcription factor activity"/>
    <property type="evidence" value="ECO:0007669"/>
    <property type="project" value="InterPro"/>
</dbReference>
<sequence>MDNKSAVILLSSIAQEARLDIFRTLVQAGSAGLSAGSIADKLNIPNSTLSFHLKELSYAELVNSRQESRFIYYSANYQMMNNLLAYLTENCCVGEQACYPDTSCDTTQKEIK</sequence>
<organism evidence="5 6">
    <name type="scientific">Methylotenera mobilis (strain JLW8 / ATCC BAA-1282 / DSM 17540)</name>
    <dbReference type="NCBI Taxonomy" id="583345"/>
    <lineage>
        <taxon>Bacteria</taxon>
        <taxon>Pseudomonadati</taxon>
        <taxon>Pseudomonadota</taxon>
        <taxon>Betaproteobacteria</taxon>
        <taxon>Nitrosomonadales</taxon>
        <taxon>Methylophilaceae</taxon>
        <taxon>Methylotenera</taxon>
    </lineage>
</organism>
<dbReference type="SUPFAM" id="SSF46785">
    <property type="entry name" value="Winged helix' DNA-binding domain"/>
    <property type="match status" value="1"/>
</dbReference>
<dbReference type="InterPro" id="IPR051011">
    <property type="entry name" value="Metal_resp_trans_reg"/>
</dbReference>
<evidence type="ECO:0000256" key="2">
    <source>
        <dbReference type="ARBA" id="ARBA00023125"/>
    </source>
</evidence>
<dbReference type="NCBIfam" id="NF033788">
    <property type="entry name" value="HTH_metalloreg"/>
    <property type="match status" value="1"/>
</dbReference>
<dbReference type="PANTHER" id="PTHR43132:SF2">
    <property type="entry name" value="ARSENICAL RESISTANCE OPERON REPRESSOR ARSR-RELATED"/>
    <property type="match status" value="1"/>
</dbReference>
<dbReference type="InterPro" id="IPR011991">
    <property type="entry name" value="ArsR-like_HTH"/>
</dbReference>
<dbReference type="InterPro" id="IPR001845">
    <property type="entry name" value="HTH_ArsR_DNA-bd_dom"/>
</dbReference>
<dbReference type="STRING" id="583345.Mmol_1811"/>
<accession>C6WXR6</accession>
<name>C6WXR6_METML</name>
<dbReference type="Pfam" id="PF12840">
    <property type="entry name" value="HTH_20"/>
    <property type="match status" value="1"/>
</dbReference>
<dbReference type="PROSITE" id="PS50987">
    <property type="entry name" value="HTH_ARSR_2"/>
    <property type="match status" value="1"/>
</dbReference>
<dbReference type="RefSeq" id="WP_015832750.1">
    <property type="nucleotide sequence ID" value="NC_012968.1"/>
</dbReference>
<keyword evidence="1" id="KW-0805">Transcription regulation</keyword>
<reference evidence="5 6" key="2">
    <citation type="journal article" date="2011" name="J. Bacteriol.">
        <title>Genomes of three methylotrophs from a single niche uncover genetic and metabolic divergence of Methylophilaceae.</title>
        <authorList>
            <person name="Lapidus A."/>
            <person name="Clum A."/>
            <person name="Labutti K."/>
            <person name="Kaluzhnaya M.G."/>
            <person name="Lim S."/>
            <person name="Beck D.A."/>
            <person name="Glavina Del Rio T."/>
            <person name="Nolan M."/>
            <person name="Mavromatis K."/>
            <person name="Huntemann M."/>
            <person name="Lucas S."/>
            <person name="Lidstrom M.E."/>
            <person name="Ivanova N."/>
            <person name="Chistoserdova L."/>
        </authorList>
    </citation>
    <scope>NUCLEOTIDE SEQUENCE [LARGE SCALE GENOMIC DNA]</scope>
    <source>
        <strain evidence="6">JLW8 / ATCC BAA-1282 / DSM 17540</strain>
    </source>
</reference>
<protein>
    <submittedName>
        <fullName evidence="5">Transcriptional regulator, ArsR family</fullName>
    </submittedName>
</protein>
<feature type="domain" description="HTH arsR-type" evidence="4">
    <location>
        <begin position="1"/>
        <end position="95"/>
    </location>
</feature>
<dbReference type="EMBL" id="CP001672">
    <property type="protein sequence ID" value="ACT48715.1"/>
    <property type="molecule type" value="Genomic_DNA"/>
</dbReference>
<proteinExistence type="predicted"/>
<dbReference type="PANTHER" id="PTHR43132">
    <property type="entry name" value="ARSENICAL RESISTANCE OPERON REPRESSOR ARSR-RELATED"/>
    <property type="match status" value="1"/>
</dbReference>
<dbReference type="Proteomes" id="UP000002742">
    <property type="component" value="Chromosome"/>
</dbReference>
<dbReference type="InterPro" id="IPR036388">
    <property type="entry name" value="WH-like_DNA-bd_sf"/>
</dbReference>
<evidence type="ECO:0000259" key="4">
    <source>
        <dbReference type="PROSITE" id="PS50987"/>
    </source>
</evidence>
<dbReference type="OrthoDB" id="5297460at2"/>
<dbReference type="HOGENOM" id="CLU_097806_2_2_4"/>